<evidence type="ECO:0000256" key="2">
    <source>
        <dbReference type="SAM" id="MobiDB-lite"/>
    </source>
</evidence>
<dbReference type="InterPro" id="IPR036278">
    <property type="entry name" value="Sialidase_sf"/>
</dbReference>
<dbReference type="Pfam" id="PF17963">
    <property type="entry name" value="Big_9"/>
    <property type="match status" value="2"/>
</dbReference>
<dbReference type="SUPFAM" id="SSF110296">
    <property type="entry name" value="Oligoxyloglucan reducing end-specific cellobiohydrolase"/>
    <property type="match status" value="2"/>
</dbReference>
<evidence type="ECO:0000313" key="5">
    <source>
        <dbReference type="EMBL" id="MEA9356173.1"/>
    </source>
</evidence>
<reference evidence="5 6" key="1">
    <citation type="submission" date="2023-11" db="EMBL/GenBank/DDBJ databases">
        <title>A Novel Polar Bacteriovorax (B. antarcticus) Isolated from the Biocrust in Antarctica.</title>
        <authorList>
            <person name="Mun W."/>
            <person name="Choi S.Y."/>
            <person name="Mitchell R.J."/>
        </authorList>
    </citation>
    <scope>NUCLEOTIDE SEQUENCE [LARGE SCALE GENOMIC DNA]</scope>
    <source>
        <strain evidence="5 6">PP10</strain>
    </source>
</reference>
<feature type="compositionally biased region" description="Pro residues" evidence="2">
    <location>
        <begin position="355"/>
        <end position="374"/>
    </location>
</feature>
<keyword evidence="1" id="KW-0378">Hydrolase</keyword>
<dbReference type="InterPro" id="IPR052025">
    <property type="entry name" value="Xyloglucanase_GH74"/>
</dbReference>
<evidence type="ECO:0000256" key="1">
    <source>
        <dbReference type="ARBA" id="ARBA00022801"/>
    </source>
</evidence>
<dbReference type="InterPro" id="IPR003305">
    <property type="entry name" value="CenC_carb-bd"/>
</dbReference>
<evidence type="ECO:0000259" key="4">
    <source>
        <dbReference type="Pfam" id="PF02018"/>
    </source>
</evidence>
<comment type="caution">
    <text evidence="5">The sequence shown here is derived from an EMBL/GenBank/DDBJ whole genome shotgun (WGS) entry which is preliminary data.</text>
</comment>
<dbReference type="RefSeq" id="WP_323575852.1">
    <property type="nucleotide sequence ID" value="NZ_JAYGJQ010000001.1"/>
</dbReference>
<feature type="region of interest" description="Disordered" evidence="2">
    <location>
        <begin position="352"/>
        <end position="374"/>
    </location>
</feature>
<name>A0ABU5VSZ9_9BACT</name>
<dbReference type="InterPro" id="IPR015943">
    <property type="entry name" value="WD40/YVTN_repeat-like_dom_sf"/>
</dbReference>
<sequence length="1113" mass="118870">MNKTILTSLCLLSTFTAFGAETNLIANPGFESSLSGWTATGSFTAVKSAHSGIYAARAGTGVGTITQKIVSVTAGKKYTLSAYGKIDSMSVSSMIAVRFKTASGGWIDEAKMVINSTSYKLYTSTFTVPANTGYIEIYAQKDAYAKSYVYLDTLSLVEVGGTTAPVNVAPAVLSTQTIEATEDTPVTFNLNAGTDANNDILAYIKVSDPVSGALKCDGGASRACTYTPAANFNGKVSFTYKVNDGKLDSNIATATINVASVNDAPVVPATQSVSTAFNTAVNITLNAGTDVDGDALTYIPVTTPANGGLTCSGRTCTFTPTSTFSGTTSFTYKVNDGKVDSNLATVSITVGSGPVTPPVEPPPVEPPPVEPPTSPSAAYKPLGVGGGGAMSGVSISPYNNLWFIGTDMGTLFKSTDLGQSWNAVNHNQAVFDSDLTRSVSVGFSADGRTVFHAAAGINPRRSTDSGTTFSAISMGLISGEIIKYWYSDSSNANIMYAGTTKGLLRTANNGTSWTRISSVAEEAIGTFLDHNTNGKVYQATKTKILVSSDDGLSFTTYSAPAGGVRLFTGGSDVSGVTLAYSDNDGANACGWVYQYLNDWGQTSINDTVAHCGYVWINKNGGGFVKNAQAVGDHLKMAENNSAMIYTTGSTKWIRQYGTKVHVSTDKGQTWGLKLNQINYDVVPYAPWPKEKLEWSAVALDVGWWDSGYESFAINQRNANVVAGSGYFFLHSTLNAGENWKAPFTEYADTGTPTAGKKWKTRGLEVISIYKMKFHPTNTDIMYGASADIGGLVSEDHGVSFRIPKTQYNSYYDYAFDPSDDMVAYAASGSLHDFPNEWHANAVTGNGGIYKTLDRGRSWKRLTPVDTNYNRQFLSVGYDAKNDIIYGGTQEVGIAVSKNDGATWTYMNTGLPAGNKIIPQIEVDPNTGNVYALLTGDAPTFSNQASTGVYLLDVANGATSWRLLRGTVNYPKDASAGYKLWYYPTAFAIDFKNPSTIWMVDYENKSNWLMTGAWKTTDGGNTWNRMKQVTHAVDIKIDPRNSNQVHVAGYYQLDGTWGNGGMLYTKDGGATWGKNEVPPLQRNARSVALDPKDASKIFYSYFGGGILGGANPAN</sequence>
<dbReference type="SUPFAM" id="SSF50939">
    <property type="entry name" value="Sialidases"/>
    <property type="match status" value="1"/>
</dbReference>
<dbReference type="PANTHER" id="PTHR43739:SF5">
    <property type="entry name" value="EXO-ALPHA-SIALIDASE"/>
    <property type="match status" value="1"/>
</dbReference>
<dbReference type="Gene3D" id="2.130.10.10">
    <property type="entry name" value="YVTN repeat-like/Quinoprotein amine dehydrogenase"/>
    <property type="match status" value="4"/>
</dbReference>
<dbReference type="Gene3D" id="2.60.40.3440">
    <property type="match status" value="1"/>
</dbReference>
<evidence type="ECO:0000256" key="3">
    <source>
        <dbReference type="SAM" id="SignalP"/>
    </source>
</evidence>
<dbReference type="Pfam" id="PF02018">
    <property type="entry name" value="CBM_4_9"/>
    <property type="match status" value="1"/>
</dbReference>
<evidence type="ECO:0000313" key="6">
    <source>
        <dbReference type="Proteomes" id="UP001302274"/>
    </source>
</evidence>
<keyword evidence="3" id="KW-0732">Signal</keyword>
<accession>A0ABU5VSZ9</accession>
<protein>
    <submittedName>
        <fullName evidence="5">Tandem-95 repeat protein</fullName>
    </submittedName>
</protein>
<dbReference type="NCBIfam" id="NF012211">
    <property type="entry name" value="tand_rpt_95"/>
    <property type="match status" value="2"/>
</dbReference>
<proteinExistence type="predicted"/>
<feature type="domain" description="CBM-cenC" evidence="4">
    <location>
        <begin position="23"/>
        <end position="140"/>
    </location>
</feature>
<feature type="chain" id="PRO_5046120420" evidence="3">
    <location>
        <begin position="20"/>
        <end position="1113"/>
    </location>
</feature>
<dbReference type="PANTHER" id="PTHR43739">
    <property type="entry name" value="XYLOGLUCANASE (EUROFUNG)"/>
    <property type="match status" value="1"/>
</dbReference>
<dbReference type="Gene3D" id="2.60.120.260">
    <property type="entry name" value="Galactose-binding domain-like"/>
    <property type="match status" value="1"/>
</dbReference>
<dbReference type="Proteomes" id="UP001302274">
    <property type="component" value="Unassembled WGS sequence"/>
</dbReference>
<dbReference type="InterPro" id="IPR008979">
    <property type="entry name" value="Galactose-bd-like_sf"/>
</dbReference>
<keyword evidence="6" id="KW-1185">Reference proteome</keyword>
<organism evidence="5 6">
    <name type="scientific">Bacteriovorax antarcticus</name>
    <dbReference type="NCBI Taxonomy" id="3088717"/>
    <lineage>
        <taxon>Bacteria</taxon>
        <taxon>Pseudomonadati</taxon>
        <taxon>Bdellovibrionota</taxon>
        <taxon>Bacteriovoracia</taxon>
        <taxon>Bacteriovoracales</taxon>
        <taxon>Bacteriovoracaceae</taxon>
        <taxon>Bacteriovorax</taxon>
    </lineage>
</organism>
<feature type="signal peptide" evidence="3">
    <location>
        <begin position="1"/>
        <end position="19"/>
    </location>
</feature>
<dbReference type="SUPFAM" id="SSF49785">
    <property type="entry name" value="Galactose-binding domain-like"/>
    <property type="match status" value="1"/>
</dbReference>
<dbReference type="EMBL" id="JAYGJQ010000001">
    <property type="protein sequence ID" value="MEA9356173.1"/>
    <property type="molecule type" value="Genomic_DNA"/>
</dbReference>
<gene>
    <name evidence="5" type="ORF">SHI21_08170</name>
</gene>
<dbReference type="Gene3D" id="2.60.40.2810">
    <property type="match status" value="1"/>
</dbReference>